<sequence length="26" mass="2853">MASIKVVHVVAIFSQEKNSKSIPLNL</sequence>
<protein>
    <submittedName>
        <fullName evidence="1">Uncharacterized protein</fullName>
    </submittedName>
</protein>
<gene>
    <name evidence="1" type="ORF">G2W53_027293</name>
</gene>
<dbReference type="AlphaFoldDB" id="A0A834WIA6"/>
<reference evidence="1" key="1">
    <citation type="submission" date="2020-09" db="EMBL/GenBank/DDBJ databases">
        <title>Genome-Enabled Discovery of Anthraquinone Biosynthesis in Senna tora.</title>
        <authorList>
            <person name="Kang S.-H."/>
            <person name="Pandey R.P."/>
            <person name="Lee C.-M."/>
            <person name="Sim J.-S."/>
            <person name="Jeong J.-T."/>
            <person name="Choi B.-S."/>
            <person name="Jung M."/>
            <person name="Ginzburg D."/>
            <person name="Zhao K."/>
            <person name="Won S.Y."/>
            <person name="Oh T.-J."/>
            <person name="Yu Y."/>
            <person name="Kim N.-H."/>
            <person name="Lee O.R."/>
            <person name="Lee T.-H."/>
            <person name="Bashyal P."/>
            <person name="Kim T.-S."/>
            <person name="Lee W.-H."/>
            <person name="Kawkins C."/>
            <person name="Kim C.-K."/>
            <person name="Kim J.S."/>
            <person name="Ahn B.O."/>
            <person name="Rhee S.Y."/>
            <person name="Sohng J.K."/>
        </authorList>
    </citation>
    <scope>NUCLEOTIDE SEQUENCE</scope>
    <source>
        <tissue evidence="1">Leaf</tissue>
    </source>
</reference>
<proteinExistence type="predicted"/>
<evidence type="ECO:0000313" key="2">
    <source>
        <dbReference type="Proteomes" id="UP000634136"/>
    </source>
</evidence>
<name>A0A834WIA6_9FABA</name>
<comment type="caution">
    <text evidence="1">The sequence shown here is derived from an EMBL/GenBank/DDBJ whole genome shotgun (WGS) entry which is preliminary data.</text>
</comment>
<accession>A0A834WIA6</accession>
<organism evidence="1 2">
    <name type="scientific">Senna tora</name>
    <dbReference type="NCBI Taxonomy" id="362788"/>
    <lineage>
        <taxon>Eukaryota</taxon>
        <taxon>Viridiplantae</taxon>
        <taxon>Streptophyta</taxon>
        <taxon>Embryophyta</taxon>
        <taxon>Tracheophyta</taxon>
        <taxon>Spermatophyta</taxon>
        <taxon>Magnoliopsida</taxon>
        <taxon>eudicotyledons</taxon>
        <taxon>Gunneridae</taxon>
        <taxon>Pentapetalae</taxon>
        <taxon>rosids</taxon>
        <taxon>fabids</taxon>
        <taxon>Fabales</taxon>
        <taxon>Fabaceae</taxon>
        <taxon>Caesalpinioideae</taxon>
        <taxon>Cassia clade</taxon>
        <taxon>Senna</taxon>
    </lineage>
</organism>
<dbReference type="EMBL" id="JAAIUW010000008">
    <property type="protein sequence ID" value="KAF7821838.1"/>
    <property type="molecule type" value="Genomic_DNA"/>
</dbReference>
<dbReference type="Proteomes" id="UP000634136">
    <property type="component" value="Unassembled WGS sequence"/>
</dbReference>
<keyword evidence="2" id="KW-1185">Reference proteome</keyword>
<evidence type="ECO:0000313" key="1">
    <source>
        <dbReference type="EMBL" id="KAF7821838.1"/>
    </source>
</evidence>